<feature type="compositionally biased region" description="Basic and acidic residues" evidence="1">
    <location>
        <begin position="20"/>
        <end position="34"/>
    </location>
</feature>
<comment type="caution">
    <text evidence="2">The sequence shown here is derived from an EMBL/GenBank/DDBJ whole genome shotgun (WGS) entry which is preliminary data.</text>
</comment>
<feature type="compositionally biased region" description="Basic residues" evidence="1">
    <location>
        <begin position="113"/>
        <end position="125"/>
    </location>
</feature>
<accession>A0A7I8W7G8</accession>
<proteinExistence type="predicted"/>
<evidence type="ECO:0000256" key="1">
    <source>
        <dbReference type="SAM" id="MobiDB-lite"/>
    </source>
</evidence>
<keyword evidence="3" id="KW-1185">Reference proteome</keyword>
<dbReference type="AlphaFoldDB" id="A0A7I8W7G8"/>
<protein>
    <submittedName>
        <fullName evidence="2">DgyrCDS11959</fullName>
    </submittedName>
</protein>
<feature type="region of interest" description="Disordered" evidence="1">
    <location>
        <begin position="83"/>
        <end position="132"/>
    </location>
</feature>
<organism evidence="2 3">
    <name type="scientific">Dimorphilus gyrociliatus</name>
    <dbReference type="NCBI Taxonomy" id="2664684"/>
    <lineage>
        <taxon>Eukaryota</taxon>
        <taxon>Metazoa</taxon>
        <taxon>Spiralia</taxon>
        <taxon>Lophotrochozoa</taxon>
        <taxon>Annelida</taxon>
        <taxon>Polychaeta</taxon>
        <taxon>Polychaeta incertae sedis</taxon>
        <taxon>Dinophilidae</taxon>
        <taxon>Dimorphilus</taxon>
    </lineage>
</organism>
<feature type="compositionally biased region" description="Low complexity" evidence="1">
    <location>
        <begin position="44"/>
        <end position="53"/>
    </location>
</feature>
<reference evidence="2 3" key="1">
    <citation type="submission" date="2020-08" db="EMBL/GenBank/DDBJ databases">
        <authorList>
            <person name="Hejnol A."/>
        </authorList>
    </citation>
    <scope>NUCLEOTIDE SEQUENCE [LARGE SCALE GENOMIC DNA]</scope>
</reference>
<feature type="region of interest" description="Disordered" evidence="1">
    <location>
        <begin position="1"/>
        <end position="54"/>
    </location>
</feature>
<gene>
    <name evidence="2" type="ORF">DGYR_LOCUS11293</name>
</gene>
<dbReference type="OrthoDB" id="6152580at2759"/>
<evidence type="ECO:0000313" key="2">
    <source>
        <dbReference type="EMBL" id="CAD5123630.1"/>
    </source>
</evidence>
<sequence>MENVAVNAKSSPTRGRRRQKTNDRRPLTAEEARRIPPAGKPSQLSRSLSSNNRANVDVPVFRTIEWNSEKCSIQRAQLYRKSQTVNSSPITTYKATHVPPKDFQYDSATYPGRRCRSAPASRHRNPITWQNS</sequence>
<name>A0A7I8W7G8_9ANNE</name>
<evidence type="ECO:0000313" key="3">
    <source>
        <dbReference type="Proteomes" id="UP000549394"/>
    </source>
</evidence>
<feature type="compositionally biased region" description="Polar residues" evidence="1">
    <location>
        <begin position="83"/>
        <end position="94"/>
    </location>
</feature>
<dbReference type="EMBL" id="CAJFCJ010000019">
    <property type="protein sequence ID" value="CAD5123630.1"/>
    <property type="molecule type" value="Genomic_DNA"/>
</dbReference>
<dbReference type="Proteomes" id="UP000549394">
    <property type="component" value="Unassembled WGS sequence"/>
</dbReference>